<gene>
    <name evidence="1" type="ordered locus">BCAH187_A2724</name>
</gene>
<name>B7HTA5_BACC7</name>
<reference evidence="1 2" key="1">
    <citation type="submission" date="2008-10" db="EMBL/GenBank/DDBJ databases">
        <title>Genome sequence of Bacillus cereus AH187.</title>
        <authorList>
            <person name="Dodson R.J."/>
            <person name="Durkin A.S."/>
            <person name="Rosovitz M.J."/>
            <person name="Rasko D.A."/>
            <person name="Kolsto A.B."/>
            <person name="Okstad O.A."/>
            <person name="Ravel J."/>
            <person name="Sutton G."/>
        </authorList>
    </citation>
    <scope>NUCLEOTIDE SEQUENCE [LARGE SCALE GENOMIC DNA]</scope>
    <source>
        <strain evidence="1 2">AH187</strain>
    </source>
</reference>
<protein>
    <submittedName>
        <fullName evidence="1">Uncharacterized protein</fullName>
    </submittedName>
</protein>
<accession>B7HTA5</accession>
<dbReference type="Proteomes" id="UP000002214">
    <property type="component" value="Chromosome"/>
</dbReference>
<dbReference type="KEGG" id="bcr:BCAH187_A2724"/>
<evidence type="ECO:0000313" key="2">
    <source>
        <dbReference type="Proteomes" id="UP000002214"/>
    </source>
</evidence>
<evidence type="ECO:0000313" key="1">
    <source>
        <dbReference type="EMBL" id="ACJ78223.1"/>
    </source>
</evidence>
<sequence>MIVFVLKSILTNNSYVLKYTFILNKDDKRRTSQKYVFLLL</sequence>
<organism evidence="1 2">
    <name type="scientific">Bacillus cereus (strain AH187)</name>
    <dbReference type="NCBI Taxonomy" id="405534"/>
    <lineage>
        <taxon>Bacteria</taxon>
        <taxon>Bacillati</taxon>
        <taxon>Bacillota</taxon>
        <taxon>Bacilli</taxon>
        <taxon>Bacillales</taxon>
        <taxon>Bacillaceae</taxon>
        <taxon>Bacillus</taxon>
        <taxon>Bacillus cereus group</taxon>
    </lineage>
</organism>
<dbReference type="EMBL" id="CP001177">
    <property type="protein sequence ID" value="ACJ78223.1"/>
    <property type="molecule type" value="Genomic_DNA"/>
</dbReference>
<dbReference type="HOGENOM" id="CLU_3284370_0_0_9"/>
<dbReference type="AlphaFoldDB" id="B7HTA5"/>
<proteinExistence type="predicted"/>